<dbReference type="CDD" id="cd09620">
    <property type="entry name" value="CBM9_like_3"/>
    <property type="match status" value="1"/>
</dbReference>
<dbReference type="RefSeq" id="WP_130857827.1">
    <property type="nucleotide sequence ID" value="NZ_JBHLWO010000002.1"/>
</dbReference>
<proteinExistence type="predicted"/>
<evidence type="ECO:0000259" key="1">
    <source>
        <dbReference type="Pfam" id="PF16011"/>
    </source>
</evidence>
<accession>A0ABV6HJN9</accession>
<evidence type="ECO:0000313" key="3">
    <source>
        <dbReference type="Proteomes" id="UP001589774"/>
    </source>
</evidence>
<sequence>MSLEVPYIPSLDSTATGNAIRSVFSMIEAHAIASLNWKEYYYVPKVSFKIAYTDESILLYYEVFEKHIRAAYLHNNEPVYRDSCVEFFISFDGSNYYNFEFNCIGTMLSAYGSQIMEKRQLASQDRIGSIYRDTNIHATPNGVQWDLVANIPFSVFKEDSINSLKARECLANFYKCGDDLPIPHFLSWAPIDHPKPNFHLPAFFGKLHFAS</sequence>
<dbReference type="InterPro" id="IPR010502">
    <property type="entry name" value="Carb-bd_dom_fam9"/>
</dbReference>
<evidence type="ECO:0000313" key="2">
    <source>
        <dbReference type="EMBL" id="MFC0319113.1"/>
    </source>
</evidence>
<organism evidence="2 3">
    <name type="scientific">Olivibacter oleidegradans</name>
    <dbReference type="NCBI Taxonomy" id="760123"/>
    <lineage>
        <taxon>Bacteria</taxon>
        <taxon>Pseudomonadati</taxon>
        <taxon>Bacteroidota</taxon>
        <taxon>Sphingobacteriia</taxon>
        <taxon>Sphingobacteriales</taxon>
        <taxon>Sphingobacteriaceae</taxon>
        <taxon>Olivibacter</taxon>
    </lineage>
</organism>
<reference evidence="2 3" key="1">
    <citation type="submission" date="2024-09" db="EMBL/GenBank/DDBJ databases">
        <authorList>
            <person name="Sun Q."/>
            <person name="Mori K."/>
        </authorList>
    </citation>
    <scope>NUCLEOTIDE SEQUENCE [LARGE SCALE GENOMIC DNA]</scope>
    <source>
        <strain evidence="2 3">CCM 7765</strain>
    </source>
</reference>
<dbReference type="Pfam" id="PF16011">
    <property type="entry name" value="CBM9_2"/>
    <property type="match status" value="1"/>
</dbReference>
<protein>
    <submittedName>
        <fullName evidence="2">Carbohydrate-binding family 9-like protein</fullName>
    </submittedName>
</protein>
<comment type="caution">
    <text evidence="2">The sequence shown here is derived from an EMBL/GenBank/DDBJ whole genome shotgun (WGS) entry which is preliminary data.</text>
</comment>
<feature type="domain" description="Carbohydrate-binding" evidence="1">
    <location>
        <begin position="26"/>
        <end position="209"/>
    </location>
</feature>
<dbReference type="EMBL" id="JBHLWO010000002">
    <property type="protein sequence ID" value="MFC0319113.1"/>
    <property type="molecule type" value="Genomic_DNA"/>
</dbReference>
<dbReference type="SUPFAM" id="SSF49344">
    <property type="entry name" value="CBD9-like"/>
    <property type="match status" value="1"/>
</dbReference>
<gene>
    <name evidence="2" type="ORF">ACFFI0_12385</name>
</gene>
<dbReference type="Gene3D" id="2.60.40.1190">
    <property type="match status" value="1"/>
</dbReference>
<keyword evidence="3" id="KW-1185">Reference proteome</keyword>
<dbReference type="Proteomes" id="UP001589774">
    <property type="component" value="Unassembled WGS sequence"/>
</dbReference>
<name>A0ABV6HJN9_9SPHI</name>